<reference evidence="2 3" key="1">
    <citation type="submission" date="2019-11" db="EMBL/GenBank/DDBJ databases">
        <title>Using colonization assays and comparative genomics to discover symbiosis behaviors and factors in Vibrio fischeri.</title>
        <authorList>
            <person name="Bongrand C."/>
            <person name="Moriano-Gutierrez S."/>
            <person name="Arevalo P."/>
            <person name="Mcfall-Ngai M."/>
            <person name="Visick K."/>
            <person name="Polz M.F."/>
            <person name="Ruby E.G."/>
        </authorList>
    </citation>
    <scope>NUCLEOTIDE SEQUENCE [LARGE SCALE GENOMIC DNA]</scope>
    <source>
        <strain evidence="3">emors.4.1</strain>
    </source>
</reference>
<accession>A0A844P2W5</accession>
<evidence type="ECO:0000256" key="1">
    <source>
        <dbReference type="SAM" id="Phobius"/>
    </source>
</evidence>
<keyword evidence="1" id="KW-1133">Transmembrane helix</keyword>
<keyword evidence="1" id="KW-0472">Membrane</keyword>
<dbReference type="Proteomes" id="UP000448038">
    <property type="component" value="Unassembled WGS sequence"/>
</dbReference>
<feature type="transmembrane region" description="Helical" evidence="1">
    <location>
        <begin position="12"/>
        <end position="30"/>
    </location>
</feature>
<evidence type="ECO:0000313" key="2">
    <source>
        <dbReference type="EMBL" id="MUK50232.1"/>
    </source>
</evidence>
<dbReference type="EMBL" id="WOBN01000021">
    <property type="protein sequence ID" value="MUK50232.1"/>
    <property type="molecule type" value="Genomic_DNA"/>
</dbReference>
<feature type="transmembrane region" description="Helical" evidence="1">
    <location>
        <begin position="102"/>
        <end position="125"/>
    </location>
</feature>
<proteinExistence type="predicted"/>
<feature type="transmembrane region" description="Helical" evidence="1">
    <location>
        <begin position="170"/>
        <end position="194"/>
    </location>
</feature>
<organism evidence="2 3">
    <name type="scientific">Aliivibrio fischeri</name>
    <name type="common">Vibrio fischeri</name>
    <dbReference type="NCBI Taxonomy" id="668"/>
    <lineage>
        <taxon>Bacteria</taxon>
        <taxon>Pseudomonadati</taxon>
        <taxon>Pseudomonadota</taxon>
        <taxon>Gammaproteobacteria</taxon>
        <taxon>Vibrionales</taxon>
        <taxon>Vibrionaceae</taxon>
        <taxon>Aliivibrio</taxon>
    </lineage>
</organism>
<name>A0A844P2W5_ALIFS</name>
<gene>
    <name evidence="2" type="ORF">GNP88_13755</name>
</gene>
<sequence>MNSEYLQVKKLLKGRIIAVVIFSLFANFVFGYPYHDEGFSQLYIFSFVFVGMTTLILIFCIKNKSEKHYHELRTFSFNYICLSFLVLFLILPLYFSVNVYDIYMQLSGVLLLLIVLSMFFGVIFIDNKHFNKHFLESNSLKGNVITISDDNCWKSYSMGESFLVKKVSGFFGFFGKLIIYALMFLGGSVGFIIIDIVSSLGLQVNAHILVVFFVSIPFVVGISFSLPASWKYICRWNKMIKEVEDEYGSYDVVNLIDRSQMTVNDMFK</sequence>
<dbReference type="AlphaFoldDB" id="A0A844P2W5"/>
<keyword evidence="1" id="KW-0812">Transmembrane</keyword>
<comment type="caution">
    <text evidence="2">The sequence shown here is derived from an EMBL/GenBank/DDBJ whole genome shotgun (WGS) entry which is preliminary data.</text>
</comment>
<feature type="transmembrane region" description="Helical" evidence="1">
    <location>
        <begin position="206"/>
        <end position="230"/>
    </location>
</feature>
<feature type="transmembrane region" description="Helical" evidence="1">
    <location>
        <begin position="75"/>
        <end position="96"/>
    </location>
</feature>
<feature type="transmembrane region" description="Helical" evidence="1">
    <location>
        <begin position="42"/>
        <end position="63"/>
    </location>
</feature>
<evidence type="ECO:0000313" key="3">
    <source>
        <dbReference type="Proteomes" id="UP000448038"/>
    </source>
</evidence>
<dbReference type="RefSeq" id="WP_155656147.1">
    <property type="nucleotide sequence ID" value="NZ_WOBN01000021.1"/>
</dbReference>
<protein>
    <submittedName>
        <fullName evidence="2">Uncharacterized protein</fullName>
    </submittedName>
</protein>